<accession>A0A4R0QRV7</accession>
<feature type="region of interest" description="Disordered" evidence="1">
    <location>
        <begin position="124"/>
        <end position="158"/>
    </location>
</feature>
<dbReference type="EMBL" id="RXLP01000026">
    <property type="protein sequence ID" value="TCD53795.1"/>
    <property type="molecule type" value="Genomic_DNA"/>
</dbReference>
<name>A0A4R0QRV7_9BIFI</name>
<dbReference type="AlphaFoldDB" id="A0A4R0QRV7"/>
<evidence type="ECO:0000256" key="1">
    <source>
        <dbReference type="SAM" id="MobiDB-lite"/>
    </source>
</evidence>
<feature type="domain" description="Putative T7SS secretion signal" evidence="3">
    <location>
        <begin position="19"/>
        <end position="212"/>
    </location>
</feature>
<keyword evidence="2" id="KW-0472">Membrane</keyword>
<proteinExistence type="predicted"/>
<dbReference type="OrthoDB" id="4336761at2"/>
<sequence length="481" mass="50926">MARPDNSQWAIVGYSEDPVPGNPEEVETLSSNLTTKYVTPLYELATSLKRIQNQASGSQTMLNSEAGKAFIDMLGDFPTKIGNLHDGVKSAASALDSWSVEMRNQQNSADKALQDAIDAYNAKKTAQSQLTDARSRERTLRSKSNNCDDTQSSQIKSSLQEVQDQTTQLLKGIADLDSTIEKAKSLIRVAKAGYDEAARDVANKIRNAQSQAGIKVMSLWEKTKKAVGDFFHSDLWKTIVKISELLGAIVGVLSIFIPGPGWLFAAIILGTSLISLTDSAVQYADGEMSGWEFAGNVLVSLLGVGAGAAGIQSVRAAGAAAKEASAVTTVGKHAQEVSKGKALFAKALGFGDQVVTKDGAQYLAKGAIKHGVGSNMVQSMMPGIVKGDALAEGGVKNLKFVWNGALESADDIEKTFSFAHDSASTLNDMYENFVKQSPTQASGADAISTTLNTVHVAFPGLSGDFGAVSDLASKIEAFKKD</sequence>
<evidence type="ECO:0000313" key="4">
    <source>
        <dbReference type="EMBL" id="TCD53795.1"/>
    </source>
</evidence>
<feature type="transmembrane region" description="Helical" evidence="2">
    <location>
        <begin position="293"/>
        <end position="311"/>
    </location>
</feature>
<evidence type="ECO:0000313" key="5">
    <source>
        <dbReference type="Proteomes" id="UP000291289"/>
    </source>
</evidence>
<comment type="caution">
    <text evidence="4">The sequence shown here is derived from an EMBL/GenBank/DDBJ whole genome shotgun (WGS) entry which is preliminary data.</text>
</comment>
<reference evidence="4 5" key="1">
    <citation type="submission" date="2018-12" db="EMBL/GenBank/DDBJ databases">
        <title>Alloscrdovia theropitheci sp. nov: a novel taxon from the feces of the bleeding-herat monkey (Theropithecus geleda).</title>
        <authorList>
            <person name="Modesto M."/>
        </authorList>
    </citation>
    <scope>NUCLEOTIDE SEQUENCE [LARGE SCALE GENOMIC DNA]</scope>
    <source>
        <strain evidence="4 5">GLDI4/2</strain>
    </source>
</reference>
<dbReference type="InterPro" id="IPR049082">
    <property type="entry name" value="T7SS_signal"/>
</dbReference>
<dbReference type="Pfam" id="PF21725">
    <property type="entry name" value="T7SS_signal"/>
    <property type="match status" value="1"/>
</dbReference>
<feature type="compositionally biased region" description="Polar residues" evidence="1">
    <location>
        <begin position="142"/>
        <end position="158"/>
    </location>
</feature>
<evidence type="ECO:0000259" key="3">
    <source>
        <dbReference type="Pfam" id="PF21725"/>
    </source>
</evidence>
<keyword evidence="2" id="KW-1133">Transmembrane helix</keyword>
<dbReference type="Gene3D" id="1.10.287.1490">
    <property type="match status" value="1"/>
</dbReference>
<keyword evidence="2" id="KW-0812">Transmembrane</keyword>
<feature type="transmembrane region" description="Helical" evidence="2">
    <location>
        <begin position="245"/>
        <end position="273"/>
    </location>
</feature>
<organism evidence="4 5">
    <name type="scientific">Alloscardovia theropitheci</name>
    <dbReference type="NCBI Taxonomy" id="2496842"/>
    <lineage>
        <taxon>Bacteria</taxon>
        <taxon>Bacillati</taxon>
        <taxon>Actinomycetota</taxon>
        <taxon>Actinomycetes</taxon>
        <taxon>Bifidobacteriales</taxon>
        <taxon>Bifidobacteriaceae</taxon>
        <taxon>Alloscardovia</taxon>
    </lineage>
</organism>
<dbReference type="Proteomes" id="UP000291289">
    <property type="component" value="Unassembled WGS sequence"/>
</dbReference>
<dbReference type="RefSeq" id="WP_131285154.1">
    <property type="nucleotide sequence ID" value="NZ_RXLP01000026.1"/>
</dbReference>
<protein>
    <recommendedName>
        <fullName evidence="3">Putative T7SS secretion signal domain-containing protein</fullName>
    </recommendedName>
</protein>
<keyword evidence="5" id="KW-1185">Reference proteome</keyword>
<gene>
    <name evidence="4" type="ORF">EJ419_07455</name>
</gene>
<feature type="region of interest" description="Disordered" evidence="1">
    <location>
        <begin position="1"/>
        <end position="22"/>
    </location>
</feature>
<evidence type="ECO:0000256" key="2">
    <source>
        <dbReference type="SAM" id="Phobius"/>
    </source>
</evidence>